<dbReference type="EMBL" id="AUPC02000065">
    <property type="protein sequence ID" value="POG74990.1"/>
    <property type="molecule type" value="Genomic_DNA"/>
</dbReference>
<sequence>MLALRSLMSPFRNSFRSNPGEIDVLHKFSPTSHSLKSCLFIMMKSRPAISYSRNISKCFPSTIRHLVS</sequence>
<protein>
    <submittedName>
        <fullName evidence="1">Uncharacterized protein</fullName>
    </submittedName>
</protein>
<reference evidence="1 2" key="1">
    <citation type="journal article" date="2013" name="Proc. Natl. Acad. Sci. U.S.A.">
        <title>Genome of an arbuscular mycorrhizal fungus provides insight into the oldest plant symbiosis.</title>
        <authorList>
            <person name="Tisserant E."/>
            <person name="Malbreil M."/>
            <person name="Kuo A."/>
            <person name="Kohler A."/>
            <person name="Symeonidi A."/>
            <person name="Balestrini R."/>
            <person name="Charron P."/>
            <person name="Duensing N."/>
            <person name="Frei Dit Frey N."/>
            <person name="Gianinazzi-Pearson V."/>
            <person name="Gilbert L.B."/>
            <person name="Handa Y."/>
            <person name="Herr J.R."/>
            <person name="Hijri M."/>
            <person name="Koul R."/>
            <person name="Kawaguchi M."/>
            <person name="Krajinski F."/>
            <person name="Lammers P.J."/>
            <person name="Masclaux F.G."/>
            <person name="Murat C."/>
            <person name="Morin E."/>
            <person name="Ndikumana S."/>
            <person name="Pagni M."/>
            <person name="Petitpierre D."/>
            <person name="Requena N."/>
            <person name="Rosikiewicz P."/>
            <person name="Riley R."/>
            <person name="Saito K."/>
            <person name="San Clemente H."/>
            <person name="Shapiro H."/>
            <person name="van Tuinen D."/>
            <person name="Becard G."/>
            <person name="Bonfante P."/>
            <person name="Paszkowski U."/>
            <person name="Shachar-Hill Y.Y."/>
            <person name="Tuskan G.A."/>
            <person name="Young P.W."/>
            <person name="Sanders I.R."/>
            <person name="Henrissat B."/>
            <person name="Rensing S.A."/>
            <person name="Grigoriev I.V."/>
            <person name="Corradi N."/>
            <person name="Roux C."/>
            <person name="Martin F."/>
        </authorList>
    </citation>
    <scope>NUCLEOTIDE SEQUENCE [LARGE SCALE GENOMIC DNA]</scope>
    <source>
        <strain evidence="1 2">DAOM 197198</strain>
    </source>
</reference>
<gene>
    <name evidence="1" type="ORF">GLOIN_2v1569603</name>
</gene>
<name>A0A2P4QBH3_RHIID</name>
<dbReference type="Proteomes" id="UP000018888">
    <property type="component" value="Unassembled WGS sequence"/>
</dbReference>
<keyword evidence="2" id="KW-1185">Reference proteome</keyword>
<organism evidence="1 2">
    <name type="scientific">Rhizophagus irregularis (strain DAOM 181602 / DAOM 197198 / MUCL 43194)</name>
    <name type="common">Arbuscular mycorrhizal fungus</name>
    <name type="synonym">Glomus intraradices</name>
    <dbReference type="NCBI Taxonomy" id="747089"/>
    <lineage>
        <taxon>Eukaryota</taxon>
        <taxon>Fungi</taxon>
        <taxon>Fungi incertae sedis</taxon>
        <taxon>Mucoromycota</taxon>
        <taxon>Glomeromycotina</taxon>
        <taxon>Glomeromycetes</taxon>
        <taxon>Glomerales</taxon>
        <taxon>Glomeraceae</taxon>
        <taxon>Rhizophagus</taxon>
    </lineage>
</organism>
<dbReference type="AlphaFoldDB" id="A0A2P4QBH3"/>
<accession>A0A2P4QBH3</accession>
<reference evidence="1 2" key="2">
    <citation type="journal article" date="2018" name="New Phytol.">
        <title>High intraspecific genome diversity in the model arbuscular mycorrhizal symbiont Rhizophagus irregularis.</title>
        <authorList>
            <person name="Chen E.C.H."/>
            <person name="Morin E."/>
            <person name="Beaudet D."/>
            <person name="Noel J."/>
            <person name="Yildirir G."/>
            <person name="Ndikumana S."/>
            <person name="Charron P."/>
            <person name="St-Onge C."/>
            <person name="Giorgi J."/>
            <person name="Kruger M."/>
            <person name="Marton T."/>
            <person name="Ropars J."/>
            <person name="Grigoriev I.V."/>
            <person name="Hainaut M."/>
            <person name="Henrissat B."/>
            <person name="Roux C."/>
            <person name="Martin F."/>
            <person name="Corradi N."/>
        </authorList>
    </citation>
    <scope>NUCLEOTIDE SEQUENCE [LARGE SCALE GENOMIC DNA]</scope>
    <source>
        <strain evidence="1 2">DAOM 197198</strain>
    </source>
</reference>
<comment type="caution">
    <text evidence="1">The sequence shown here is derived from an EMBL/GenBank/DDBJ whole genome shotgun (WGS) entry which is preliminary data.</text>
</comment>
<evidence type="ECO:0000313" key="1">
    <source>
        <dbReference type="EMBL" id="POG74990.1"/>
    </source>
</evidence>
<evidence type="ECO:0000313" key="2">
    <source>
        <dbReference type="Proteomes" id="UP000018888"/>
    </source>
</evidence>
<proteinExistence type="predicted"/>